<dbReference type="Gene3D" id="3.30.70.1130">
    <property type="entry name" value="EIF_2_alpha"/>
    <property type="match status" value="1"/>
</dbReference>
<keyword evidence="3" id="KW-1185">Reference proteome</keyword>
<evidence type="ECO:0000313" key="3">
    <source>
        <dbReference type="Proteomes" id="UP001632038"/>
    </source>
</evidence>
<evidence type="ECO:0000256" key="1">
    <source>
        <dbReference type="SAM" id="Coils"/>
    </source>
</evidence>
<dbReference type="AlphaFoldDB" id="A0ABD3CDE8"/>
<comment type="caution">
    <text evidence="2">The sequence shown here is derived from an EMBL/GenBank/DDBJ whole genome shotgun (WGS) entry which is preliminary data.</text>
</comment>
<accession>A0ABD3CDE8</accession>
<gene>
    <name evidence="2" type="ORF">CASFOL_028687</name>
</gene>
<reference evidence="3" key="1">
    <citation type="journal article" date="2024" name="IScience">
        <title>Strigolactones Initiate the Formation of Haustorium-like Structures in Castilleja.</title>
        <authorList>
            <person name="Buerger M."/>
            <person name="Peterson D."/>
            <person name="Chory J."/>
        </authorList>
    </citation>
    <scope>NUCLEOTIDE SEQUENCE [LARGE SCALE GENOMIC DNA]</scope>
</reference>
<sequence>MDTQKNRFSEFFTFLEREEATTSIDTTNGTKIYDRVLTVNYALPERIAGSEQGWVPDMEKRKLLNLLLLDAISLRPVECCFLILISLFNLAKDAFGNDDVAEEWLKNHVPGDRTLSRGLKDDPTYVAVENDRTPATYGINVVGPRDSVELEAMRKAEAAGNEDCPVKIKLVTPPAYVLNTQTLDKEGRQIPKENAFNPPAQFMNKDKVSWNRGWFYYRELRLWFTRVKNMEPLLQKIIDDRQAKLRKTERDLQIAEEEMIKTKYEVLCQEMLPVVNPKV</sequence>
<feature type="coiled-coil region" evidence="1">
    <location>
        <begin position="238"/>
        <end position="265"/>
    </location>
</feature>
<dbReference type="EMBL" id="JAVIJP010000039">
    <property type="protein sequence ID" value="KAL3627324.1"/>
    <property type="molecule type" value="Genomic_DNA"/>
</dbReference>
<dbReference type="InterPro" id="IPR024055">
    <property type="entry name" value="TIF2_asu_C"/>
</dbReference>
<dbReference type="Proteomes" id="UP001632038">
    <property type="component" value="Unassembled WGS sequence"/>
</dbReference>
<organism evidence="2 3">
    <name type="scientific">Castilleja foliolosa</name>
    <dbReference type="NCBI Taxonomy" id="1961234"/>
    <lineage>
        <taxon>Eukaryota</taxon>
        <taxon>Viridiplantae</taxon>
        <taxon>Streptophyta</taxon>
        <taxon>Embryophyta</taxon>
        <taxon>Tracheophyta</taxon>
        <taxon>Spermatophyta</taxon>
        <taxon>Magnoliopsida</taxon>
        <taxon>eudicotyledons</taxon>
        <taxon>Gunneridae</taxon>
        <taxon>Pentapetalae</taxon>
        <taxon>asterids</taxon>
        <taxon>lamiids</taxon>
        <taxon>Lamiales</taxon>
        <taxon>Orobanchaceae</taxon>
        <taxon>Pedicularideae</taxon>
        <taxon>Castillejinae</taxon>
        <taxon>Castilleja</taxon>
    </lineage>
</organism>
<keyword evidence="1" id="KW-0175">Coiled coil</keyword>
<name>A0ABD3CDE8_9LAMI</name>
<dbReference type="InterPro" id="IPR035979">
    <property type="entry name" value="RBD_domain_sf"/>
</dbReference>
<dbReference type="Gene3D" id="1.20.5.700">
    <property type="entry name" value="Single helix bin"/>
    <property type="match status" value="1"/>
</dbReference>
<proteinExistence type="predicted"/>
<evidence type="ECO:0000313" key="2">
    <source>
        <dbReference type="EMBL" id="KAL3627324.1"/>
    </source>
</evidence>
<dbReference type="SUPFAM" id="SSF110993">
    <property type="entry name" value="eIF-2-alpha, C-terminal domain"/>
    <property type="match status" value="1"/>
</dbReference>
<dbReference type="SUPFAM" id="SSF54928">
    <property type="entry name" value="RNA-binding domain, RBD"/>
    <property type="match status" value="1"/>
</dbReference>
<protein>
    <submittedName>
        <fullName evidence="2">Uncharacterized protein</fullName>
    </submittedName>
</protein>